<keyword evidence="4" id="KW-0720">Serine protease</keyword>
<dbReference type="Pfam" id="PF17815">
    <property type="entry name" value="PDZ_3"/>
    <property type="match status" value="1"/>
</dbReference>
<dbReference type="AlphaFoldDB" id="A0A3S3N2I8"/>
<dbReference type="InterPro" id="IPR041517">
    <property type="entry name" value="DEGP_PDZ"/>
</dbReference>
<comment type="caution">
    <text evidence="8">The sequence shown here is derived from an EMBL/GenBank/DDBJ whole genome shotgun (WGS) entry which is preliminary data.</text>
</comment>
<evidence type="ECO:0000256" key="5">
    <source>
        <dbReference type="SAM" id="MobiDB-lite"/>
    </source>
</evidence>
<gene>
    <name evidence="8" type="ORF">CKAN_02400500</name>
</gene>
<dbReference type="PRINTS" id="PR00834">
    <property type="entry name" value="PROTEASES2C"/>
</dbReference>
<dbReference type="FunFam" id="2.40.10.10:FF:000012">
    <property type="entry name" value="protease Do-like 9"/>
    <property type="match status" value="1"/>
</dbReference>
<feature type="region of interest" description="Disordered" evidence="5">
    <location>
        <begin position="82"/>
        <end position="105"/>
    </location>
</feature>
<dbReference type="Pfam" id="PF13180">
    <property type="entry name" value="PDZ_2"/>
    <property type="match status" value="1"/>
</dbReference>
<evidence type="ECO:0000313" key="9">
    <source>
        <dbReference type="Proteomes" id="UP000283530"/>
    </source>
</evidence>
<dbReference type="PANTHER" id="PTHR45980">
    <property type="match status" value="1"/>
</dbReference>
<dbReference type="Pfam" id="PF13365">
    <property type="entry name" value="Trypsin_2"/>
    <property type="match status" value="1"/>
</dbReference>
<dbReference type="Gene3D" id="2.40.10.10">
    <property type="entry name" value="Trypsin-like serine proteases"/>
    <property type="match status" value="2"/>
</dbReference>
<evidence type="ECO:0000256" key="3">
    <source>
        <dbReference type="ARBA" id="ARBA00022801"/>
    </source>
</evidence>
<proteinExistence type="inferred from homology"/>
<keyword evidence="2 8" id="KW-0645">Protease</keyword>
<evidence type="ECO:0000256" key="1">
    <source>
        <dbReference type="ARBA" id="ARBA00010541"/>
    </source>
</evidence>
<dbReference type="EMBL" id="QPKB01000011">
    <property type="protein sequence ID" value="RWR94698.1"/>
    <property type="molecule type" value="Genomic_DNA"/>
</dbReference>
<feature type="domain" description="Protease Do-like PDZ" evidence="7">
    <location>
        <begin position="484"/>
        <end position="637"/>
    </location>
</feature>
<dbReference type="SUPFAM" id="SSF50156">
    <property type="entry name" value="PDZ domain-like"/>
    <property type="match status" value="1"/>
</dbReference>
<dbReference type="OrthoDB" id="4217619at2759"/>
<dbReference type="InterPro" id="IPR009003">
    <property type="entry name" value="Peptidase_S1_PA"/>
</dbReference>
<dbReference type="SUPFAM" id="SSF50494">
    <property type="entry name" value="Trypsin-like serine proteases"/>
    <property type="match status" value="1"/>
</dbReference>
<dbReference type="InterPro" id="IPR046449">
    <property type="entry name" value="DEGP_PDZ_sf"/>
</dbReference>
<dbReference type="PANTHER" id="PTHR45980:SF6">
    <property type="entry name" value="PROTEASE DO-LIKE 2, CHLOROPLASTIC"/>
    <property type="match status" value="1"/>
</dbReference>
<accession>A0A3S3N2I8</accession>
<evidence type="ECO:0000256" key="2">
    <source>
        <dbReference type="ARBA" id="ARBA00022670"/>
    </source>
</evidence>
<feature type="compositionally biased region" description="Basic and acidic residues" evidence="5">
    <location>
        <begin position="82"/>
        <end position="100"/>
    </location>
</feature>
<name>A0A3S3N2I8_9MAGN</name>
<evidence type="ECO:0000259" key="6">
    <source>
        <dbReference type="Pfam" id="PF13180"/>
    </source>
</evidence>
<evidence type="ECO:0000313" key="8">
    <source>
        <dbReference type="EMBL" id="RWR94698.1"/>
    </source>
</evidence>
<dbReference type="Gene3D" id="3.20.190.20">
    <property type="match status" value="1"/>
</dbReference>
<dbReference type="InterPro" id="IPR036034">
    <property type="entry name" value="PDZ_sf"/>
</dbReference>
<dbReference type="Proteomes" id="UP000283530">
    <property type="component" value="Unassembled WGS sequence"/>
</dbReference>
<dbReference type="GO" id="GO:0004252">
    <property type="term" value="F:serine-type endopeptidase activity"/>
    <property type="evidence" value="ECO:0007669"/>
    <property type="project" value="InterPro"/>
</dbReference>
<dbReference type="Gene3D" id="2.30.42.10">
    <property type="match status" value="1"/>
</dbReference>
<dbReference type="CDD" id="cd06779">
    <property type="entry name" value="cpPDZ_Deg_HtrA-like"/>
    <property type="match status" value="1"/>
</dbReference>
<keyword evidence="3" id="KW-0378">Hydrolase</keyword>
<evidence type="ECO:0000256" key="4">
    <source>
        <dbReference type="ARBA" id="ARBA00022825"/>
    </source>
</evidence>
<organism evidence="8 9">
    <name type="scientific">Cinnamomum micranthum f. kanehirae</name>
    <dbReference type="NCBI Taxonomy" id="337451"/>
    <lineage>
        <taxon>Eukaryota</taxon>
        <taxon>Viridiplantae</taxon>
        <taxon>Streptophyta</taxon>
        <taxon>Embryophyta</taxon>
        <taxon>Tracheophyta</taxon>
        <taxon>Spermatophyta</taxon>
        <taxon>Magnoliopsida</taxon>
        <taxon>Magnoliidae</taxon>
        <taxon>Laurales</taxon>
        <taxon>Lauraceae</taxon>
        <taxon>Cinnamomum</taxon>
    </lineage>
</organism>
<dbReference type="GO" id="GO:0006508">
    <property type="term" value="P:proteolysis"/>
    <property type="evidence" value="ECO:0007669"/>
    <property type="project" value="UniProtKB-KW"/>
</dbReference>
<sequence>MSILAVAASTSSFSLFSFADCSPSFSPSSSLFHFHSRQRILSSAHKKSIISTRNPFKKPSSQRTNKEEIQIEIVSQKRYSKSAKDDRGYLPSDGVKRETARSPSTVSKSLGVQKKDKGLVSDLKEQQAWPLEFSIYKIVNIFQINETGNLQDASFLNAVVKYACMYICVQNVCMFTAPILLLTILSLGKNKDNTQVQEGIAFMIGEGKLLTNAHCVEHGTQVKVKRRGDDTKFVAKVLAKGVECDIALLSVESEEFWKGAEPLRFGCLPCLQDAVTVVGYPLGGDTISVSKGVVSRIEVTSYAHGATDLLGIQIDAAINPGNSGGPAFNDQGECIGVAFQVFRSEEAENIGYVIPTTVVSHFLDDYERNGKYTGFPCLGVLLQKLENPALRKCLKVPSNEGILVRKIEPTSPAYNVLKEGDVIASFDGVHVGCEGTVPFRSTERIAFRYLISQKFAGDMVELGIIREGTHMQVQTVLNPRVHLVPYHSEGGQPSYLIVAGLVFTPLSEPLIEEEGEDSLGVTVYILLAQLKLLAKARYSLAKFKGEEIVILSQVLANEVNIGYEDMGNQQAKQVLKFNGTPIRNIHHLAHLVDSCQDKYLVFEFEENFLAVLDREAATIASPCILKDNGIPLERSTDLLEPYVDSSENQSINEDIGDTPVSNLEIGFDGLLWA</sequence>
<evidence type="ECO:0000259" key="7">
    <source>
        <dbReference type="Pfam" id="PF17815"/>
    </source>
</evidence>
<dbReference type="STRING" id="337451.A0A3S3N2I8"/>
<dbReference type="InterPro" id="IPR001940">
    <property type="entry name" value="Peptidase_S1C"/>
</dbReference>
<comment type="similarity">
    <text evidence="1">Belongs to the peptidase S1C family.</text>
</comment>
<dbReference type="InterPro" id="IPR043504">
    <property type="entry name" value="Peptidase_S1_PA_chymotrypsin"/>
</dbReference>
<feature type="domain" description="PDZ" evidence="6">
    <location>
        <begin position="377"/>
        <end position="475"/>
    </location>
</feature>
<reference evidence="8 9" key="1">
    <citation type="journal article" date="2019" name="Nat. Plants">
        <title>Stout camphor tree genome fills gaps in understanding of flowering plant genome evolution.</title>
        <authorList>
            <person name="Chaw S.M."/>
            <person name="Liu Y.C."/>
            <person name="Wu Y.W."/>
            <person name="Wang H.Y."/>
            <person name="Lin C.I."/>
            <person name="Wu C.S."/>
            <person name="Ke H.M."/>
            <person name="Chang L.Y."/>
            <person name="Hsu C.Y."/>
            <person name="Yang H.T."/>
            <person name="Sudianto E."/>
            <person name="Hsu M.H."/>
            <person name="Wu K.P."/>
            <person name="Wang L.N."/>
            <person name="Leebens-Mack J.H."/>
            <person name="Tsai I.J."/>
        </authorList>
    </citation>
    <scope>NUCLEOTIDE SEQUENCE [LARGE SCALE GENOMIC DNA]</scope>
    <source>
        <strain evidence="9">cv. Chaw 1501</strain>
        <tissue evidence="8">Young leaves</tissue>
    </source>
</reference>
<dbReference type="InterPro" id="IPR001478">
    <property type="entry name" value="PDZ"/>
</dbReference>
<keyword evidence="9" id="KW-1185">Reference proteome</keyword>
<protein>
    <submittedName>
        <fullName evidence="8">Protease Do-like protein 2, chloroplastic</fullName>
    </submittedName>
</protein>